<dbReference type="PANTHER" id="PTHR37242">
    <property type="entry name" value="OS09G0569450 PROTEIN"/>
    <property type="match status" value="1"/>
</dbReference>
<protein>
    <submittedName>
        <fullName evidence="3">Uncharacterized protein</fullName>
    </submittedName>
</protein>
<evidence type="ECO:0000256" key="2">
    <source>
        <dbReference type="SAM" id="Phobius"/>
    </source>
</evidence>
<sequence>MAEADQKPAASDPPSQAQPPASQPDPSPSPPPPHPFDPSRMIGIIKRKALIKELAALYHAECLAYCQELLELQKKWEEVRMVPFYFIFSILLCAVQPFVDTKTPDDTRKEIMKPPKRLKKTR</sequence>
<feature type="compositionally biased region" description="Low complexity" evidence="1">
    <location>
        <begin position="8"/>
        <end position="20"/>
    </location>
</feature>
<dbReference type="PANTHER" id="PTHR37242:SF1">
    <property type="entry name" value="OS09G0569450 PROTEIN"/>
    <property type="match status" value="1"/>
</dbReference>
<keyword evidence="2" id="KW-1133">Transmembrane helix</keyword>
<organism evidence="3 4">
    <name type="scientific">Xanthoceras sorbifolium</name>
    <dbReference type="NCBI Taxonomy" id="99658"/>
    <lineage>
        <taxon>Eukaryota</taxon>
        <taxon>Viridiplantae</taxon>
        <taxon>Streptophyta</taxon>
        <taxon>Embryophyta</taxon>
        <taxon>Tracheophyta</taxon>
        <taxon>Spermatophyta</taxon>
        <taxon>Magnoliopsida</taxon>
        <taxon>eudicotyledons</taxon>
        <taxon>Gunneridae</taxon>
        <taxon>Pentapetalae</taxon>
        <taxon>rosids</taxon>
        <taxon>malvids</taxon>
        <taxon>Sapindales</taxon>
        <taxon>Sapindaceae</taxon>
        <taxon>Xanthoceroideae</taxon>
        <taxon>Xanthoceras</taxon>
    </lineage>
</organism>
<evidence type="ECO:0000256" key="1">
    <source>
        <dbReference type="SAM" id="MobiDB-lite"/>
    </source>
</evidence>
<proteinExistence type="predicted"/>
<keyword evidence="2" id="KW-0472">Membrane</keyword>
<evidence type="ECO:0000313" key="3">
    <source>
        <dbReference type="EMBL" id="KAH7568545.1"/>
    </source>
</evidence>
<dbReference type="EMBL" id="JAFEMO010000006">
    <property type="protein sequence ID" value="KAH7568545.1"/>
    <property type="molecule type" value="Genomic_DNA"/>
</dbReference>
<gene>
    <name evidence="3" type="ORF">JRO89_XS06G0013100</name>
</gene>
<feature type="transmembrane region" description="Helical" evidence="2">
    <location>
        <begin position="82"/>
        <end position="99"/>
    </location>
</feature>
<evidence type="ECO:0000313" key="4">
    <source>
        <dbReference type="Proteomes" id="UP000827721"/>
    </source>
</evidence>
<keyword evidence="4" id="KW-1185">Reference proteome</keyword>
<name>A0ABQ8HW25_9ROSI</name>
<comment type="caution">
    <text evidence="3">The sequence shown here is derived from an EMBL/GenBank/DDBJ whole genome shotgun (WGS) entry which is preliminary data.</text>
</comment>
<feature type="compositionally biased region" description="Basic and acidic residues" evidence="1">
    <location>
        <begin position="103"/>
        <end position="113"/>
    </location>
</feature>
<keyword evidence="2" id="KW-0812">Transmembrane</keyword>
<accession>A0ABQ8HW25</accession>
<feature type="compositionally biased region" description="Pro residues" evidence="1">
    <location>
        <begin position="21"/>
        <end position="36"/>
    </location>
</feature>
<feature type="region of interest" description="Disordered" evidence="1">
    <location>
        <begin position="103"/>
        <end position="122"/>
    </location>
</feature>
<dbReference type="Proteomes" id="UP000827721">
    <property type="component" value="Unassembled WGS sequence"/>
</dbReference>
<feature type="region of interest" description="Disordered" evidence="1">
    <location>
        <begin position="1"/>
        <end position="39"/>
    </location>
</feature>
<reference evidence="3 4" key="1">
    <citation type="submission" date="2021-02" db="EMBL/GenBank/DDBJ databases">
        <title>Plant Genome Project.</title>
        <authorList>
            <person name="Zhang R.-G."/>
        </authorList>
    </citation>
    <scope>NUCLEOTIDE SEQUENCE [LARGE SCALE GENOMIC DNA]</scope>
    <source>
        <tissue evidence="3">Leaves</tissue>
    </source>
</reference>